<reference evidence="1" key="1">
    <citation type="submission" date="2019-12" db="EMBL/GenBank/DDBJ databases">
        <title>Genome sequencing and annotation of Brassica cretica.</title>
        <authorList>
            <person name="Studholme D.J."/>
            <person name="Sarris P."/>
        </authorList>
    </citation>
    <scope>NUCLEOTIDE SEQUENCE</scope>
    <source>
        <strain evidence="1">PFS-109/04</strain>
        <tissue evidence="1">Leaf</tissue>
    </source>
</reference>
<evidence type="ECO:0000313" key="1">
    <source>
        <dbReference type="EMBL" id="KAF3601718.1"/>
    </source>
</evidence>
<dbReference type="Proteomes" id="UP000712600">
    <property type="component" value="Unassembled WGS sequence"/>
</dbReference>
<dbReference type="AlphaFoldDB" id="A0A8S9SK70"/>
<gene>
    <name evidence="1" type="ORF">F2Q69_00034734</name>
</gene>
<sequence>MFMMIGDAYSFPLLRRHVVFHPNNVQRIEIGEGGVKPPEEVEMGIILGGSRGFSL</sequence>
<dbReference type="EMBL" id="QGKX02000004">
    <property type="protein sequence ID" value="KAF3601718.1"/>
    <property type="molecule type" value="Genomic_DNA"/>
</dbReference>
<comment type="caution">
    <text evidence="1">The sequence shown here is derived from an EMBL/GenBank/DDBJ whole genome shotgun (WGS) entry which is preliminary data.</text>
</comment>
<accession>A0A8S9SK70</accession>
<protein>
    <submittedName>
        <fullName evidence="1">Uncharacterized protein</fullName>
    </submittedName>
</protein>
<organism evidence="1 2">
    <name type="scientific">Brassica cretica</name>
    <name type="common">Mustard</name>
    <dbReference type="NCBI Taxonomy" id="69181"/>
    <lineage>
        <taxon>Eukaryota</taxon>
        <taxon>Viridiplantae</taxon>
        <taxon>Streptophyta</taxon>
        <taxon>Embryophyta</taxon>
        <taxon>Tracheophyta</taxon>
        <taxon>Spermatophyta</taxon>
        <taxon>Magnoliopsida</taxon>
        <taxon>eudicotyledons</taxon>
        <taxon>Gunneridae</taxon>
        <taxon>Pentapetalae</taxon>
        <taxon>rosids</taxon>
        <taxon>malvids</taxon>
        <taxon>Brassicales</taxon>
        <taxon>Brassicaceae</taxon>
        <taxon>Brassiceae</taxon>
        <taxon>Brassica</taxon>
    </lineage>
</organism>
<name>A0A8S9SK70_BRACR</name>
<evidence type="ECO:0000313" key="2">
    <source>
        <dbReference type="Proteomes" id="UP000712600"/>
    </source>
</evidence>
<proteinExistence type="predicted"/>